<dbReference type="PANTHER" id="PTHR37468">
    <property type="entry name" value="SULFATE TRANSPORTER CYSZ"/>
    <property type="match status" value="1"/>
</dbReference>
<evidence type="ECO:0008006" key="13">
    <source>
        <dbReference type="Google" id="ProtNLM"/>
    </source>
</evidence>
<accession>A0A7L5AFU3</accession>
<name>A0A7L5AFU3_9MICO</name>
<dbReference type="PANTHER" id="PTHR37468:SF1">
    <property type="entry name" value="SULFATE TRANSPORTER CYSZ"/>
    <property type="match status" value="1"/>
</dbReference>
<dbReference type="RefSeq" id="WP_161885216.1">
    <property type="nucleotide sequence ID" value="NZ_CP017146.1"/>
</dbReference>
<keyword evidence="8" id="KW-0764">Sulfate transport</keyword>
<dbReference type="KEGG" id="mant:BHD05_03550"/>
<proteinExistence type="predicted"/>
<keyword evidence="12" id="KW-1185">Reference proteome</keyword>
<evidence type="ECO:0000256" key="2">
    <source>
        <dbReference type="ARBA" id="ARBA00022448"/>
    </source>
</evidence>
<feature type="transmembrane region" description="Helical" evidence="10">
    <location>
        <begin position="87"/>
        <end position="112"/>
    </location>
</feature>
<feature type="transmembrane region" description="Helical" evidence="10">
    <location>
        <begin position="12"/>
        <end position="32"/>
    </location>
</feature>
<dbReference type="AlphaFoldDB" id="A0A7L5AFU3"/>
<dbReference type="GO" id="GO:0009675">
    <property type="term" value="F:high-affinity sulfate:proton symporter activity"/>
    <property type="evidence" value="ECO:0007669"/>
    <property type="project" value="TreeGrafter"/>
</dbReference>
<dbReference type="EMBL" id="CP017146">
    <property type="protein sequence ID" value="QHO68852.1"/>
    <property type="molecule type" value="Genomic_DNA"/>
</dbReference>
<dbReference type="GO" id="GO:0005886">
    <property type="term" value="C:plasma membrane"/>
    <property type="evidence" value="ECO:0007669"/>
    <property type="project" value="TreeGrafter"/>
</dbReference>
<organism evidence="11 12">
    <name type="scientific">Marisediminicola antarctica</name>
    <dbReference type="NCBI Taxonomy" id="674079"/>
    <lineage>
        <taxon>Bacteria</taxon>
        <taxon>Bacillati</taxon>
        <taxon>Actinomycetota</taxon>
        <taxon>Actinomycetes</taxon>
        <taxon>Micrococcales</taxon>
        <taxon>Microbacteriaceae</taxon>
        <taxon>Marisediminicola</taxon>
    </lineage>
</organism>
<evidence type="ECO:0000256" key="6">
    <source>
        <dbReference type="ARBA" id="ARBA00022692"/>
    </source>
</evidence>
<keyword evidence="5" id="KW-0028">Amino-acid biosynthesis</keyword>
<keyword evidence="2" id="KW-0813">Transport</keyword>
<dbReference type="Pfam" id="PF07264">
    <property type="entry name" value="EI24"/>
    <property type="match status" value="1"/>
</dbReference>
<evidence type="ECO:0000256" key="5">
    <source>
        <dbReference type="ARBA" id="ARBA00022605"/>
    </source>
</evidence>
<dbReference type="GO" id="GO:0000103">
    <property type="term" value="P:sulfate assimilation"/>
    <property type="evidence" value="ECO:0007669"/>
    <property type="project" value="TreeGrafter"/>
</dbReference>
<keyword evidence="6 10" id="KW-0812">Transmembrane</keyword>
<evidence type="ECO:0000256" key="9">
    <source>
        <dbReference type="ARBA" id="ARBA00023136"/>
    </source>
</evidence>
<keyword evidence="4" id="KW-0997">Cell inner membrane</keyword>
<dbReference type="GO" id="GO:0019344">
    <property type="term" value="P:cysteine biosynthetic process"/>
    <property type="evidence" value="ECO:0007669"/>
    <property type="project" value="TreeGrafter"/>
</dbReference>
<evidence type="ECO:0000256" key="10">
    <source>
        <dbReference type="SAM" id="Phobius"/>
    </source>
</evidence>
<evidence type="ECO:0000256" key="8">
    <source>
        <dbReference type="ARBA" id="ARBA00023032"/>
    </source>
</evidence>
<dbReference type="Proteomes" id="UP000464507">
    <property type="component" value="Chromosome"/>
</dbReference>
<keyword evidence="3" id="KW-1003">Cell membrane</keyword>
<evidence type="ECO:0000313" key="12">
    <source>
        <dbReference type="Proteomes" id="UP000464507"/>
    </source>
</evidence>
<evidence type="ECO:0000256" key="3">
    <source>
        <dbReference type="ARBA" id="ARBA00022475"/>
    </source>
</evidence>
<evidence type="ECO:0000256" key="4">
    <source>
        <dbReference type="ARBA" id="ARBA00022519"/>
    </source>
</evidence>
<feature type="transmembrane region" description="Helical" evidence="10">
    <location>
        <begin position="151"/>
        <end position="174"/>
    </location>
</feature>
<keyword evidence="9 10" id="KW-0472">Membrane</keyword>
<dbReference type="OrthoDB" id="3375053at2"/>
<sequence>MDSSKTSARPPGLVWQFLGGMGYLVRGLRLWVTSPRLMLLGALPALVVGLFFATALVLFAINLESLATLITPFADRWVDPLRAGTRIAAGTALGAVTMLLAVYTFVAVTLTLGNPFYERIWRAVEQRMGDAPVEIDEPFWRSATRGIGSGIRLFALTATVGLSLFAVSFIPIVGQTAVPVLGALLGGWFLTLELTGFAFDARGLRLRDRRRMLGARRASTLGFGVLTYVLFLVPLGAVVIMPAAVAGATMLSRDALASASRQANPATS</sequence>
<reference evidence="11 12" key="1">
    <citation type="submission" date="2016-09" db="EMBL/GenBank/DDBJ databases">
        <title>Complete genome sequence of microbes from the polar regions.</title>
        <authorList>
            <person name="Liao L."/>
            <person name="Chen B."/>
        </authorList>
    </citation>
    <scope>NUCLEOTIDE SEQUENCE [LARGE SCALE GENOMIC DNA]</scope>
    <source>
        <strain evidence="11 12">ZS314</strain>
    </source>
</reference>
<protein>
    <recommendedName>
        <fullName evidence="13">CysZ protein</fullName>
    </recommendedName>
</protein>
<feature type="transmembrane region" description="Helical" evidence="10">
    <location>
        <begin position="180"/>
        <end position="199"/>
    </location>
</feature>
<comment type="subcellular location">
    <subcellularLocation>
        <location evidence="1">Membrane</location>
        <topology evidence="1">Multi-pass membrane protein</topology>
    </subcellularLocation>
</comment>
<gene>
    <name evidence="11" type="ORF">BHD05_03550</name>
</gene>
<dbReference type="InterPro" id="IPR050480">
    <property type="entry name" value="CysZ-like"/>
</dbReference>
<evidence type="ECO:0000256" key="7">
    <source>
        <dbReference type="ARBA" id="ARBA00022989"/>
    </source>
</evidence>
<dbReference type="InterPro" id="IPR059112">
    <property type="entry name" value="CysZ/EI24"/>
</dbReference>
<keyword evidence="7 10" id="KW-1133">Transmembrane helix</keyword>
<feature type="transmembrane region" description="Helical" evidence="10">
    <location>
        <begin position="39"/>
        <end position="61"/>
    </location>
</feature>
<evidence type="ECO:0000313" key="11">
    <source>
        <dbReference type="EMBL" id="QHO68852.1"/>
    </source>
</evidence>
<evidence type="ECO:0000256" key="1">
    <source>
        <dbReference type="ARBA" id="ARBA00004141"/>
    </source>
</evidence>
<feature type="transmembrane region" description="Helical" evidence="10">
    <location>
        <begin position="220"/>
        <end position="245"/>
    </location>
</feature>